<organism evidence="2">
    <name type="scientific">freshwater metagenome</name>
    <dbReference type="NCBI Taxonomy" id="449393"/>
    <lineage>
        <taxon>unclassified sequences</taxon>
        <taxon>metagenomes</taxon>
        <taxon>ecological metagenomes</taxon>
    </lineage>
</organism>
<evidence type="ECO:0000313" key="2">
    <source>
        <dbReference type="EMBL" id="CAB4544055.1"/>
    </source>
</evidence>
<dbReference type="EMBL" id="CAEZST010000006">
    <property type="protein sequence ID" value="CAB4544055.1"/>
    <property type="molecule type" value="Genomic_DNA"/>
</dbReference>
<name>A0A6J6BZ05_9ZZZZ</name>
<feature type="region of interest" description="Disordered" evidence="1">
    <location>
        <begin position="65"/>
        <end position="90"/>
    </location>
</feature>
<evidence type="ECO:0000256" key="1">
    <source>
        <dbReference type="SAM" id="MobiDB-lite"/>
    </source>
</evidence>
<gene>
    <name evidence="2" type="ORF">UFOPK1503_00469</name>
</gene>
<sequence>MSVIKHRQVLPSWLAAQLLGSSKFDRDLLIFQLVELGWTQTAVGDAISMSREGVRQVHKKMSGVLGGSPAPSHAPLPLPPERPVKPKKTYTVPSDSTLDRLRLLMPIAQKVRGKGKSYRKEAEEFTALLNHAHKIEGVSIARLSKLLGVTHGAIRFRLCRYGYLKPVSGKSMVFNPISLENRFS</sequence>
<feature type="compositionally biased region" description="Pro residues" evidence="1">
    <location>
        <begin position="72"/>
        <end position="81"/>
    </location>
</feature>
<reference evidence="2" key="1">
    <citation type="submission" date="2020-05" db="EMBL/GenBank/DDBJ databases">
        <authorList>
            <person name="Chiriac C."/>
            <person name="Salcher M."/>
            <person name="Ghai R."/>
            <person name="Kavagutti S V."/>
        </authorList>
    </citation>
    <scope>NUCLEOTIDE SEQUENCE</scope>
</reference>
<protein>
    <submittedName>
        <fullName evidence="2">Unannotated protein</fullName>
    </submittedName>
</protein>
<proteinExistence type="predicted"/>
<dbReference type="AlphaFoldDB" id="A0A6J6BZ05"/>
<accession>A0A6J6BZ05</accession>